<organism evidence="2 3">
    <name type="scientific">Meganyctiphanes norvegica</name>
    <name type="common">Northern krill</name>
    <name type="synonym">Thysanopoda norvegica</name>
    <dbReference type="NCBI Taxonomy" id="48144"/>
    <lineage>
        <taxon>Eukaryota</taxon>
        <taxon>Metazoa</taxon>
        <taxon>Ecdysozoa</taxon>
        <taxon>Arthropoda</taxon>
        <taxon>Crustacea</taxon>
        <taxon>Multicrustacea</taxon>
        <taxon>Malacostraca</taxon>
        <taxon>Eumalacostraca</taxon>
        <taxon>Eucarida</taxon>
        <taxon>Euphausiacea</taxon>
        <taxon>Euphausiidae</taxon>
        <taxon>Meganyctiphanes</taxon>
    </lineage>
</organism>
<name>A0AAV2S7A3_MEGNR</name>
<sequence>SERQICYYTSSWPRRVPHSYSKTSPRRVPHSYSKTSPRRVPHSYSKTSPRRVPHSYSKTSPRRVPHSYSKTYTTKYNMARLLMQLILMALSSSLCLAQVHSCDCLYREGGCVLWHLPPPNFACNCEDSVPIPGSCSGIVQPCKDPRSLFCRVPGLNYPTCQQGDGNCDGYGLAQVPSPVAFCVKPSCIFSSQGEEETQTIEPEY</sequence>
<accession>A0AAV2S7A3</accession>
<evidence type="ECO:0000313" key="2">
    <source>
        <dbReference type="EMBL" id="CAL4169929.1"/>
    </source>
</evidence>
<evidence type="ECO:0000313" key="3">
    <source>
        <dbReference type="Proteomes" id="UP001497623"/>
    </source>
</evidence>
<feature type="non-terminal residue" evidence="2">
    <location>
        <position position="1"/>
    </location>
</feature>
<reference evidence="2 3" key="1">
    <citation type="submission" date="2024-05" db="EMBL/GenBank/DDBJ databases">
        <authorList>
            <person name="Wallberg A."/>
        </authorList>
    </citation>
    <scope>NUCLEOTIDE SEQUENCE [LARGE SCALE GENOMIC DNA]</scope>
</reference>
<dbReference type="Proteomes" id="UP001497623">
    <property type="component" value="Unassembled WGS sequence"/>
</dbReference>
<keyword evidence="3" id="KW-1185">Reference proteome</keyword>
<evidence type="ECO:0000256" key="1">
    <source>
        <dbReference type="SAM" id="MobiDB-lite"/>
    </source>
</evidence>
<comment type="caution">
    <text evidence="2">The sequence shown here is derived from an EMBL/GenBank/DDBJ whole genome shotgun (WGS) entry which is preliminary data.</text>
</comment>
<protein>
    <submittedName>
        <fullName evidence="2">Uncharacterized protein</fullName>
    </submittedName>
</protein>
<feature type="region of interest" description="Disordered" evidence="1">
    <location>
        <begin position="16"/>
        <end position="67"/>
    </location>
</feature>
<dbReference type="EMBL" id="CAXKWB010050513">
    <property type="protein sequence ID" value="CAL4169929.1"/>
    <property type="molecule type" value="Genomic_DNA"/>
</dbReference>
<proteinExistence type="predicted"/>
<gene>
    <name evidence="2" type="ORF">MNOR_LOCUS33932</name>
</gene>
<dbReference type="AlphaFoldDB" id="A0AAV2S7A3"/>